<dbReference type="InterPro" id="IPR010987">
    <property type="entry name" value="Glutathione-S-Trfase_C-like"/>
</dbReference>
<protein>
    <submittedName>
        <fullName evidence="3">Glutathione S-transferase, putative</fullName>
    </submittedName>
</protein>
<dbReference type="HOGENOM" id="CLU_074611_0_0_1"/>
<dbReference type="GO" id="GO:0016740">
    <property type="term" value="F:transferase activity"/>
    <property type="evidence" value="ECO:0007669"/>
    <property type="project" value="UniProtKB-KW"/>
</dbReference>
<organism evidence="3 4">
    <name type="scientific">Talaromyces stipitatus (strain ATCC 10500 / CBS 375.48 / QM 6759 / NRRL 1006)</name>
    <name type="common">Penicillium stipitatum</name>
    <dbReference type="NCBI Taxonomy" id="441959"/>
    <lineage>
        <taxon>Eukaryota</taxon>
        <taxon>Fungi</taxon>
        <taxon>Dikarya</taxon>
        <taxon>Ascomycota</taxon>
        <taxon>Pezizomycotina</taxon>
        <taxon>Eurotiomycetes</taxon>
        <taxon>Eurotiomycetidae</taxon>
        <taxon>Eurotiales</taxon>
        <taxon>Trichocomaceae</taxon>
        <taxon>Talaromyces</taxon>
        <taxon>Talaromyces sect. Talaromyces</taxon>
    </lineage>
</organism>
<dbReference type="Pfam" id="PF13409">
    <property type="entry name" value="GST_N_2"/>
    <property type="match status" value="1"/>
</dbReference>
<keyword evidence="3" id="KW-0808">Transferase</keyword>
<feature type="domain" description="GST N-terminal" evidence="1">
    <location>
        <begin position="16"/>
        <end position="95"/>
    </location>
</feature>
<dbReference type="OrthoDB" id="202840at2759"/>
<dbReference type="InterPro" id="IPR004045">
    <property type="entry name" value="Glutathione_S-Trfase_N"/>
</dbReference>
<evidence type="ECO:0000259" key="1">
    <source>
        <dbReference type="PROSITE" id="PS50404"/>
    </source>
</evidence>
<dbReference type="GeneID" id="8104757"/>
<evidence type="ECO:0000313" key="4">
    <source>
        <dbReference type="Proteomes" id="UP000001745"/>
    </source>
</evidence>
<evidence type="ECO:0000259" key="2">
    <source>
        <dbReference type="PROSITE" id="PS50405"/>
    </source>
</evidence>
<dbReference type="VEuPathDB" id="FungiDB:TSTA_042800"/>
<dbReference type="PROSITE" id="PS50405">
    <property type="entry name" value="GST_CTER"/>
    <property type="match status" value="1"/>
</dbReference>
<reference evidence="4" key="1">
    <citation type="journal article" date="2015" name="Genome Announc.">
        <title>Genome sequence of the AIDS-associated pathogen Penicillium marneffei (ATCC18224) and its near taxonomic relative Talaromyces stipitatus (ATCC10500).</title>
        <authorList>
            <person name="Nierman W.C."/>
            <person name="Fedorova-Abrams N.D."/>
            <person name="Andrianopoulos A."/>
        </authorList>
    </citation>
    <scope>NUCLEOTIDE SEQUENCE [LARGE SCALE GENOMIC DNA]</scope>
    <source>
        <strain evidence="4">ATCC 10500 / CBS 375.48 / QM 6759 / NRRL 1006</strain>
    </source>
</reference>
<dbReference type="SFLD" id="SFLDG00358">
    <property type="entry name" value="Main_(cytGST)"/>
    <property type="match status" value="1"/>
</dbReference>
<dbReference type="PANTHER" id="PTHR43968">
    <property type="match status" value="1"/>
</dbReference>
<feature type="domain" description="GST C-terminal" evidence="2">
    <location>
        <begin position="100"/>
        <end position="244"/>
    </location>
</feature>
<sequence length="244" mass="27125">MFVDFSTATAGKMSSPKIILYTSRICPWAHRAHITLKELGLAFEEVTIDLSTPREPWYLEINPRGQVPALSYEGNIITESAIVARFLADAHPSHLLPPSTGVENALYRARLDWFVDAFITKVNPQIFASAGAATEEDRDKAAEALVAAVAKDIEPRLVEGKGPFYGGSEKLTLAEALTGSFLLRIHGFSKPEYGLISTKLPKLLEEKVPKFKRWLEATVQHESVNYIWDEAKVAAITKQRFAKK</sequence>
<dbReference type="SUPFAM" id="SSF47616">
    <property type="entry name" value="GST C-terminal domain-like"/>
    <property type="match status" value="1"/>
</dbReference>
<keyword evidence="4" id="KW-1185">Reference proteome</keyword>
<dbReference type="PANTHER" id="PTHR43968:SF8">
    <property type="entry name" value="S-TRANSFERASE, PUTATIVE (AFU_ORTHOLOGUE AFUA_2G00590)-RELATED"/>
    <property type="match status" value="1"/>
</dbReference>
<dbReference type="RefSeq" id="XP_002484760.1">
    <property type="nucleotide sequence ID" value="XM_002484715.1"/>
</dbReference>
<dbReference type="InterPro" id="IPR036282">
    <property type="entry name" value="Glutathione-S-Trfase_C_sf"/>
</dbReference>
<dbReference type="PhylomeDB" id="B8MJZ0"/>
<dbReference type="SFLD" id="SFLDS00019">
    <property type="entry name" value="Glutathione_Transferase_(cytos"/>
    <property type="match status" value="1"/>
</dbReference>
<dbReference type="EMBL" id="EQ962657">
    <property type="protein sequence ID" value="EED14807.1"/>
    <property type="molecule type" value="Genomic_DNA"/>
</dbReference>
<dbReference type="CDD" id="cd00570">
    <property type="entry name" value="GST_N_family"/>
    <property type="match status" value="1"/>
</dbReference>
<proteinExistence type="predicted"/>
<dbReference type="OMA" id="HRCPWAH"/>
<dbReference type="Gene3D" id="3.40.30.10">
    <property type="entry name" value="Glutaredoxin"/>
    <property type="match status" value="1"/>
</dbReference>
<dbReference type="GO" id="GO:0005737">
    <property type="term" value="C:cytoplasm"/>
    <property type="evidence" value="ECO:0007669"/>
    <property type="project" value="TreeGrafter"/>
</dbReference>
<dbReference type="InParanoid" id="B8MJZ0"/>
<dbReference type="SUPFAM" id="SSF52833">
    <property type="entry name" value="Thioredoxin-like"/>
    <property type="match status" value="1"/>
</dbReference>
<dbReference type="InterPro" id="IPR036249">
    <property type="entry name" value="Thioredoxin-like_sf"/>
</dbReference>
<name>B8MJZ0_TALSN</name>
<gene>
    <name evidence="3" type="ORF">TSTA_042800</name>
</gene>
<accession>B8MJZ0</accession>
<dbReference type="Proteomes" id="UP000001745">
    <property type="component" value="Unassembled WGS sequence"/>
</dbReference>
<dbReference type="STRING" id="441959.B8MJZ0"/>
<dbReference type="AlphaFoldDB" id="B8MJZ0"/>
<dbReference type="InterPro" id="IPR040079">
    <property type="entry name" value="Glutathione_S-Trfase"/>
</dbReference>
<dbReference type="Gene3D" id="1.20.1050.10">
    <property type="match status" value="1"/>
</dbReference>
<dbReference type="InterPro" id="IPR050983">
    <property type="entry name" value="GST_Omega/HSP26"/>
</dbReference>
<dbReference type="eggNOG" id="KOG0406">
    <property type="taxonomic scope" value="Eukaryota"/>
</dbReference>
<dbReference type="PROSITE" id="PS50404">
    <property type="entry name" value="GST_NTER"/>
    <property type="match status" value="1"/>
</dbReference>
<evidence type="ECO:0000313" key="3">
    <source>
        <dbReference type="EMBL" id="EED14807.1"/>
    </source>
</evidence>